<dbReference type="Gene3D" id="1.25.40.10">
    <property type="entry name" value="Tetratricopeptide repeat domain"/>
    <property type="match status" value="1"/>
</dbReference>
<dbReference type="AlphaFoldDB" id="A0A8J3V990"/>
<dbReference type="SMART" id="SM00028">
    <property type="entry name" value="TPR"/>
    <property type="match status" value="3"/>
</dbReference>
<dbReference type="Pfam" id="PF13432">
    <property type="entry name" value="TPR_16"/>
    <property type="match status" value="1"/>
</dbReference>
<feature type="domain" description="Novel STAND NTPase 1" evidence="1">
    <location>
        <begin position="14"/>
        <end position="391"/>
    </location>
</feature>
<dbReference type="Pfam" id="PF13424">
    <property type="entry name" value="TPR_12"/>
    <property type="match status" value="1"/>
</dbReference>
<evidence type="ECO:0000313" key="3">
    <source>
        <dbReference type="Proteomes" id="UP000605992"/>
    </source>
</evidence>
<dbReference type="SUPFAM" id="SSF52540">
    <property type="entry name" value="P-loop containing nucleoside triphosphate hydrolases"/>
    <property type="match status" value="1"/>
</dbReference>
<dbReference type="InterPro" id="IPR011990">
    <property type="entry name" value="TPR-like_helical_dom_sf"/>
</dbReference>
<dbReference type="InterPro" id="IPR019734">
    <property type="entry name" value="TPR_rpt"/>
</dbReference>
<organism evidence="2 3">
    <name type="scientific">Planotetraspora thailandica</name>
    <dbReference type="NCBI Taxonomy" id="487172"/>
    <lineage>
        <taxon>Bacteria</taxon>
        <taxon>Bacillati</taxon>
        <taxon>Actinomycetota</taxon>
        <taxon>Actinomycetes</taxon>
        <taxon>Streptosporangiales</taxon>
        <taxon>Streptosporangiaceae</taxon>
        <taxon>Planotetraspora</taxon>
    </lineage>
</organism>
<keyword evidence="3" id="KW-1185">Reference proteome</keyword>
<name>A0A8J3V990_9ACTN</name>
<sequence>MISEQIHRKAVLEPYVGPRAFRREESHKFFARDDESLDLSETWRTNRLTILYGPPASGKTSLLQAGVMPHLDPRATEALPLGRLSRSTFAPSAALPDHNPYVLALLTSCSPMEDPTRLAHMTLPDFFRRRRAYRDPGPRPAVTLLAIDQAEELFAESTRRDPHREWFIDQLAQALSENPHLRLLLSIRDEYLDAIAPYEPRLTGTHAHKFPLEPLDVNGAIQAVAGPLNDTGKAFDAGLARDLVEELRKIAVNNGCGRETGYEAKLVEPVHLQVICSALWRSLPDDRRMITARDLEAFAGADRALAEFCDQVIGDVAMIQLDGDAAKLKDWIRKTFVMDGRRRTVRQGRGTTAGVQNSVMRSLADKHILSIRLDPHGDVRWCELSHDRLIQPMRANFHASLPVADRFGPVDHLHAAEQALSYSDLPASAKHARKVLAHRGGDLEIAGAATTLLGDVFHAQHRFDEAIAHYQAAASLFEALGDPTRVGMLFTAIGRIRLLQGQPSAAVEELNTAISRVPHNPSVRVELAWALWYDGHPRTALHVLNDVLGREGNAAGALRARGEIHASLGLMTEALNDLDRLRPLQSPSARAARALALAALNRLDEASAEIDGSLRDAADHAPFYLYAAVVKEAVGDAASAAGLAQRALDASSLPLPLHLRERAGQLTKTR</sequence>
<dbReference type="SUPFAM" id="SSF48452">
    <property type="entry name" value="TPR-like"/>
    <property type="match status" value="1"/>
</dbReference>
<evidence type="ECO:0000259" key="1">
    <source>
        <dbReference type="Pfam" id="PF20703"/>
    </source>
</evidence>
<evidence type="ECO:0000313" key="2">
    <source>
        <dbReference type="EMBL" id="GII52395.1"/>
    </source>
</evidence>
<dbReference type="Pfam" id="PF20703">
    <property type="entry name" value="nSTAND1"/>
    <property type="match status" value="1"/>
</dbReference>
<protein>
    <recommendedName>
        <fullName evidence="1">Novel STAND NTPase 1 domain-containing protein</fullName>
    </recommendedName>
</protein>
<dbReference type="InterPro" id="IPR027417">
    <property type="entry name" value="P-loop_NTPase"/>
</dbReference>
<proteinExistence type="predicted"/>
<dbReference type="InterPro" id="IPR049052">
    <property type="entry name" value="nSTAND1"/>
</dbReference>
<comment type="caution">
    <text evidence="2">The sequence shown here is derived from an EMBL/GenBank/DDBJ whole genome shotgun (WGS) entry which is preliminary data.</text>
</comment>
<accession>A0A8J3V990</accession>
<gene>
    <name evidence="2" type="ORF">Pth03_07840</name>
</gene>
<reference evidence="2" key="1">
    <citation type="submission" date="2021-01" db="EMBL/GenBank/DDBJ databases">
        <title>Whole genome shotgun sequence of Planotetraspora thailandica NBRC 104271.</title>
        <authorList>
            <person name="Komaki H."/>
            <person name="Tamura T."/>
        </authorList>
    </citation>
    <scope>NUCLEOTIDE SEQUENCE</scope>
    <source>
        <strain evidence="2">NBRC 104271</strain>
    </source>
</reference>
<dbReference type="Proteomes" id="UP000605992">
    <property type="component" value="Unassembled WGS sequence"/>
</dbReference>
<dbReference type="EMBL" id="BOOR01000005">
    <property type="protein sequence ID" value="GII52395.1"/>
    <property type="molecule type" value="Genomic_DNA"/>
</dbReference>